<evidence type="ECO:0000313" key="9">
    <source>
        <dbReference type="EMBL" id="JAS74362.1"/>
    </source>
</evidence>
<evidence type="ECO:0000256" key="2">
    <source>
        <dbReference type="ARBA" id="ARBA00004123"/>
    </source>
</evidence>
<feature type="domain" description="DDE Tnp4" evidence="8">
    <location>
        <begin position="181"/>
        <end position="345"/>
    </location>
</feature>
<dbReference type="EMBL" id="GECU01033344">
    <property type="protein sequence ID" value="JAS74362.1"/>
    <property type="molecule type" value="Transcribed_RNA"/>
</dbReference>
<gene>
    <name evidence="10" type="ORF">g.28309</name>
    <name evidence="9" type="ORF">g.28312</name>
</gene>
<dbReference type="InterPro" id="IPR045249">
    <property type="entry name" value="HARBI1-like"/>
</dbReference>
<evidence type="ECO:0000256" key="7">
    <source>
        <dbReference type="ARBA" id="ARBA00023242"/>
    </source>
</evidence>
<dbReference type="AlphaFoldDB" id="A0A1B6HI76"/>
<dbReference type="GO" id="GO:0046872">
    <property type="term" value="F:metal ion binding"/>
    <property type="evidence" value="ECO:0007669"/>
    <property type="project" value="UniProtKB-KW"/>
</dbReference>
<name>A0A1B6HI76_9HEMI</name>
<dbReference type="GO" id="GO:0004518">
    <property type="term" value="F:nuclease activity"/>
    <property type="evidence" value="ECO:0007669"/>
    <property type="project" value="UniProtKB-KW"/>
</dbReference>
<comment type="similarity">
    <text evidence="3">Belongs to the HARBI1 family.</text>
</comment>
<evidence type="ECO:0000313" key="10">
    <source>
        <dbReference type="EMBL" id="JAS79452.1"/>
    </source>
</evidence>
<evidence type="ECO:0000259" key="8">
    <source>
        <dbReference type="Pfam" id="PF13359"/>
    </source>
</evidence>
<evidence type="ECO:0000256" key="5">
    <source>
        <dbReference type="ARBA" id="ARBA00022723"/>
    </source>
</evidence>
<organism evidence="9">
    <name type="scientific">Homalodisca liturata</name>
    <dbReference type="NCBI Taxonomy" id="320908"/>
    <lineage>
        <taxon>Eukaryota</taxon>
        <taxon>Metazoa</taxon>
        <taxon>Ecdysozoa</taxon>
        <taxon>Arthropoda</taxon>
        <taxon>Hexapoda</taxon>
        <taxon>Insecta</taxon>
        <taxon>Pterygota</taxon>
        <taxon>Neoptera</taxon>
        <taxon>Paraneoptera</taxon>
        <taxon>Hemiptera</taxon>
        <taxon>Auchenorrhyncha</taxon>
        <taxon>Membracoidea</taxon>
        <taxon>Cicadellidae</taxon>
        <taxon>Cicadellinae</taxon>
        <taxon>Proconiini</taxon>
        <taxon>Homalodisca</taxon>
    </lineage>
</organism>
<comment type="cofactor">
    <cofactor evidence="1">
        <name>a divalent metal cation</name>
        <dbReference type="ChEBI" id="CHEBI:60240"/>
    </cofactor>
</comment>
<keyword evidence="5" id="KW-0479">Metal-binding</keyword>
<reference evidence="9" key="1">
    <citation type="submission" date="2015-11" db="EMBL/GenBank/DDBJ databases">
        <title>De novo transcriptome assembly of four potential Pierce s Disease insect vectors from Arizona vineyards.</title>
        <authorList>
            <person name="Tassone E.E."/>
        </authorList>
    </citation>
    <scope>NUCLEOTIDE SEQUENCE</scope>
</reference>
<dbReference type="PANTHER" id="PTHR22930">
    <property type="match status" value="1"/>
</dbReference>
<dbReference type="InterPro" id="IPR027806">
    <property type="entry name" value="HARBI1_dom"/>
</dbReference>
<comment type="subcellular location">
    <subcellularLocation>
        <location evidence="2">Nucleus</location>
    </subcellularLocation>
</comment>
<keyword evidence="7" id="KW-0539">Nucleus</keyword>
<sequence length="424" mass="48680">MSDEEDVLVALGAFVIINHEKLRKRRFWVRPSLQSRRKYGTSELMKDLVLDDEDELNLEYRYGCGFKNFFRMKSSDFEDLLNKIARIIQKRDTSFRSAIPPHERLAVTLRFLATGDSYHSLSYTFKISKQIISTIIPTVCEAIVSVLQDYIKMPKTEAEWKVISKEFNDKWNFPNCVGAFDGKHIELQAPIHSGTEYFNYKGFFSIVLFAVVDAHYNFIYASVGCQGRISDGGVFSHTTFRDCLRNNTMHLPPPTPLPGRTDKTPYVFVADDAFPLSKHIMKPYPGIQKKDSKERVFNYRLSRARRVSENAFGIISSVYRILQRPMLLKPEWATLVVLAVLYLHNYLRKSNSKSVYNPVGTFDSECSTTGEINPGHWRQSPSNQALVNIPRTSRRSTDEAQATRKEFADFFASPAGKLSFQQDK</sequence>
<dbReference type="GO" id="GO:0016787">
    <property type="term" value="F:hydrolase activity"/>
    <property type="evidence" value="ECO:0007669"/>
    <property type="project" value="UniProtKB-KW"/>
</dbReference>
<evidence type="ECO:0000256" key="6">
    <source>
        <dbReference type="ARBA" id="ARBA00022801"/>
    </source>
</evidence>
<dbReference type="GO" id="GO:0005634">
    <property type="term" value="C:nucleus"/>
    <property type="evidence" value="ECO:0007669"/>
    <property type="project" value="UniProtKB-SubCell"/>
</dbReference>
<evidence type="ECO:0000256" key="3">
    <source>
        <dbReference type="ARBA" id="ARBA00006958"/>
    </source>
</evidence>
<dbReference type="PANTHER" id="PTHR22930:SF269">
    <property type="entry name" value="NUCLEASE HARBI1-LIKE PROTEIN"/>
    <property type="match status" value="1"/>
</dbReference>
<accession>A0A1B6HI76</accession>
<evidence type="ECO:0000256" key="4">
    <source>
        <dbReference type="ARBA" id="ARBA00022722"/>
    </source>
</evidence>
<proteinExistence type="inferred from homology"/>
<keyword evidence="6" id="KW-0378">Hydrolase</keyword>
<keyword evidence="4" id="KW-0540">Nuclease</keyword>
<dbReference type="EMBL" id="GECU01028254">
    <property type="protein sequence ID" value="JAS79452.1"/>
    <property type="molecule type" value="Transcribed_RNA"/>
</dbReference>
<dbReference type="Pfam" id="PF13359">
    <property type="entry name" value="DDE_Tnp_4"/>
    <property type="match status" value="1"/>
</dbReference>
<protein>
    <recommendedName>
        <fullName evidence="8">DDE Tnp4 domain-containing protein</fullName>
    </recommendedName>
</protein>
<evidence type="ECO:0000256" key="1">
    <source>
        <dbReference type="ARBA" id="ARBA00001968"/>
    </source>
</evidence>